<accession>A0ABZ3D3G7</accession>
<dbReference type="SUPFAM" id="SSF48498">
    <property type="entry name" value="Tetracyclin repressor-like, C-terminal domain"/>
    <property type="match status" value="1"/>
</dbReference>
<keyword evidence="7" id="KW-1185">Reference proteome</keyword>
<dbReference type="PANTHER" id="PTHR47506:SF1">
    <property type="entry name" value="HTH-TYPE TRANSCRIPTIONAL REGULATOR YJDC"/>
    <property type="match status" value="1"/>
</dbReference>
<dbReference type="PRINTS" id="PR00455">
    <property type="entry name" value="HTHTETR"/>
</dbReference>
<sequence>MPGTESKREEIVRLAFSRFYDGGFHATGVDTILAESGISKRTLYKYFPSKEDLIEAVLDFYGEDIIRELFDPLPSNADPREQILRFFDIRREMMEKEPTRGCLGIKASQEFSGKNAEIARHGAKAPRRVEERFTTLCIAAGYKRAGDLGRQINILFQGALLLAQVFNEVAPFVAAKEAVKVLLDRTE</sequence>
<evidence type="ECO:0000256" key="1">
    <source>
        <dbReference type="ARBA" id="ARBA00023015"/>
    </source>
</evidence>
<dbReference type="PANTHER" id="PTHR47506">
    <property type="entry name" value="TRANSCRIPTIONAL REGULATORY PROTEIN"/>
    <property type="match status" value="1"/>
</dbReference>
<name>A0ABZ3D3G7_9PROT</name>
<dbReference type="Proteomes" id="UP001449795">
    <property type="component" value="Chromosome"/>
</dbReference>
<evidence type="ECO:0000313" key="7">
    <source>
        <dbReference type="Proteomes" id="UP001449795"/>
    </source>
</evidence>
<keyword evidence="3" id="KW-0804">Transcription</keyword>
<dbReference type="PROSITE" id="PS50977">
    <property type="entry name" value="HTH_TETR_2"/>
    <property type="match status" value="1"/>
</dbReference>
<evidence type="ECO:0000256" key="3">
    <source>
        <dbReference type="ARBA" id="ARBA00023163"/>
    </source>
</evidence>
<dbReference type="InterPro" id="IPR036271">
    <property type="entry name" value="Tet_transcr_reg_TetR-rel_C_sf"/>
</dbReference>
<keyword evidence="2 4" id="KW-0238">DNA-binding</keyword>
<evidence type="ECO:0000256" key="4">
    <source>
        <dbReference type="PROSITE-ProRule" id="PRU00335"/>
    </source>
</evidence>
<feature type="DNA-binding region" description="H-T-H motif" evidence="4">
    <location>
        <begin position="28"/>
        <end position="47"/>
    </location>
</feature>
<evidence type="ECO:0000313" key="6">
    <source>
        <dbReference type="EMBL" id="XAE42117.1"/>
    </source>
</evidence>
<protein>
    <submittedName>
        <fullName evidence="6">TetR/AcrR family transcriptional regulator</fullName>
    </submittedName>
</protein>
<evidence type="ECO:0000259" key="5">
    <source>
        <dbReference type="PROSITE" id="PS50977"/>
    </source>
</evidence>
<feature type="domain" description="HTH tetR-type" evidence="5">
    <location>
        <begin position="5"/>
        <end position="65"/>
    </location>
</feature>
<dbReference type="Gene3D" id="1.10.357.10">
    <property type="entry name" value="Tetracycline Repressor, domain 2"/>
    <property type="match status" value="1"/>
</dbReference>
<dbReference type="EMBL" id="CP152276">
    <property type="protein sequence ID" value="XAE42117.1"/>
    <property type="molecule type" value="Genomic_DNA"/>
</dbReference>
<evidence type="ECO:0000256" key="2">
    <source>
        <dbReference type="ARBA" id="ARBA00023125"/>
    </source>
</evidence>
<organism evidence="6 7">
    <name type="scientific">Nguyenibacter vanlangensis</name>
    <dbReference type="NCBI Taxonomy" id="1216886"/>
    <lineage>
        <taxon>Bacteria</taxon>
        <taxon>Pseudomonadati</taxon>
        <taxon>Pseudomonadota</taxon>
        <taxon>Alphaproteobacteria</taxon>
        <taxon>Acetobacterales</taxon>
        <taxon>Acetobacteraceae</taxon>
        <taxon>Nguyenibacter</taxon>
    </lineage>
</organism>
<dbReference type="InterPro" id="IPR009057">
    <property type="entry name" value="Homeodomain-like_sf"/>
</dbReference>
<proteinExistence type="predicted"/>
<dbReference type="Pfam" id="PF00440">
    <property type="entry name" value="TetR_N"/>
    <property type="match status" value="1"/>
</dbReference>
<dbReference type="RefSeq" id="WP_342627917.1">
    <property type="nucleotide sequence ID" value="NZ_CP152276.1"/>
</dbReference>
<dbReference type="InterPro" id="IPR001647">
    <property type="entry name" value="HTH_TetR"/>
</dbReference>
<gene>
    <name evidence="6" type="ORF">AAC691_17880</name>
</gene>
<reference evidence="6 7" key="1">
    <citation type="submission" date="2024-04" db="EMBL/GenBank/DDBJ databases">
        <title>Complete genome sequence of Nguyenibacter vanlangesis HBCM-1154, a strain capable of nitrogen fixation, IAA production, and phosphorus solubilization isolated from sugarcane soil.</title>
        <authorList>
            <person name="MY HANH P."/>
        </authorList>
    </citation>
    <scope>NUCLEOTIDE SEQUENCE [LARGE SCALE GENOMIC DNA]</scope>
    <source>
        <strain evidence="6 7">HBCM 1154</strain>
    </source>
</reference>
<keyword evidence="1" id="KW-0805">Transcription regulation</keyword>
<dbReference type="SUPFAM" id="SSF46689">
    <property type="entry name" value="Homeodomain-like"/>
    <property type="match status" value="1"/>
</dbReference>